<dbReference type="GO" id="GO:0006629">
    <property type="term" value="P:lipid metabolic process"/>
    <property type="evidence" value="ECO:0007669"/>
    <property type="project" value="UniProtKB-KW"/>
</dbReference>
<sequence>MMPCRLAGKVALITGAASGIGRATAAEFIREGAKVVLADIHHQLGSAAAYELGLSATFVHCDVTDESQVSAAVDYAVAAHGRLDVVYNNAGVAGSLSPSIVDLDLADFDRTMAVNVRGVVAGIKHAARVMVPRRSGCILCTASVAGVLGGAAPHGYSISKSAVAGAVRTAAAELCGHGVRVNAICPYAVMTPFSVKGMREMFPGVEDRRLVEAVHRSGELKGAACEEVDVARAAVYLASEDAKFVSGHNLVVDGGFTAFKTLTLPDP</sequence>
<evidence type="ECO:0000313" key="5">
    <source>
        <dbReference type="EMBL" id="MQL74132.1"/>
    </source>
</evidence>
<dbReference type="Pfam" id="PF13561">
    <property type="entry name" value="adh_short_C2"/>
    <property type="match status" value="1"/>
</dbReference>
<proteinExistence type="inferred from homology"/>
<evidence type="ECO:0000256" key="1">
    <source>
        <dbReference type="ARBA" id="ARBA00006484"/>
    </source>
</evidence>
<gene>
    <name evidence="5" type="ORF">Taro_006483</name>
</gene>
<evidence type="ECO:0000256" key="2">
    <source>
        <dbReference type="ARBA" id="ARBA00023002"/>
    </source>
</evidence>
<keyword evidence="6" id="KW-1185">Reference proteome</keyword>
<dbReference type="Gene3D" id="3.40.50.720">
    <property type="entry name" value="NAD(P)-binding Rossmann-like Domain"/>
    <property type="match status" value="1"/>
</dbReference>
<dbReference type="PRINTS" id="PR00080">
    <property type="entry name" value="SDRFAMILY"/>
</dbReference>
<dbReference type="InterPro" id="IPR036291">
    <property type="entry name" value="NAD(P)-bd_dom_sf"/>
</dbReference>
<dbReference type="PRINTS" id="PR00081">
    <property type="entry name" value="GDHRDH"/>
</dbReference>
<accession>A0A843TNV1</accession>
<dbReference type="OrthoDB" id="294295at2759"/>
<evidence type="ECO:0000313" key="6">
    <source>
        <dbReference type="Proteomes" id="UP000652761"/>
    </source>
</evidence>
<name>A0A843TNV1_COLES</name>
<organism evidence="5 6">
    <name type="scientific">Colocasia esculenta</name>
    <name type="common">Wild taro</name>
    <name type="synonym">Arum esculentum</name>
    <dbReference type="NCBI Taxonomy" id="4460"/>
    <lineage>
        <taxon>Eukaryota</taxon>
        <taxon>Viridiplantae</taxon>
        <taxon>Streptophyta</taxon>
        <taxon>Embryophyta</taxon>
        <taxon>Tracheophyta</taxon>
        <taxon>Spermatophyta</taxon>
        <taxon>Magnoliopsida</taxon>
        <taxon>Liliopsida</taxon>
        <taxon>Araceae</taxon>
        <taxon>Aroideae</taxon>
        <taxon>Colocasieae</taxon>
        <taxon>Colocasia</taxon>
    </lineage>
</organism>
<dbReference type="GO" id="GO:0016491">
    <property type="term" value="F:oxidoreductase activity"/>
    <property type="evidence" value="ECO:0007669"/>
    <property type="project" value="UniProtKB-KW"/>
</dbReference>
<dbReference type="EMBL" id="NMUH01000193">
    <property type="protein sequence ID" value="MQL74132.1"/>
    <property type="molecule type" value="Genomic_DNA"/>
</dbReference>
<evidence type="ECO:0000256" key="4">
    <source>
        <dbReference type="ARBA" id="ARBA00023098"/>
    </source>
</evidence>
<comment type="similarity">
    <text evidence="1">Belongs to the short-chain dehydrogenases/reductases (SDR) family.</text>
</comment>
<dbReference type="AlphaFoldDB" id="A0A843TNV1"/>
<protein>
    <submittedName>
        <fullName evidence="5">Uncharacterized protein</fullName>
    </submittedName>
</protein>
<dbReference type="FunFam" id="3.40.50.720:FF:000084">
    <property type="entry name" value="Short-chain dehydrogenase reductase"/>
    <property type="match status" value="1"/>
</dbReference>
<keyword evidence="3" id="KW-0520">NAD</keyword>
<keyword evidence="4" id="KW-0443">Lipid metabolism</keyword>
<dbReference type="SUPFAM" id="SSF51735">
    <property type="entry name" value="NAD(P)-binding Rossmann-fold domains"/>
    <property type="match status" value="1"/>
</dbReference>
<dbReference type="PANTHER" id="PTHR43180:SF28">
    <property type="entry name" value="NAD(P)-BINDING ROSSMANN-FOLD SUPERFAMILY PROTEIN"/>
    <property type="match status" value="1"/>
</dbReference>
<dbReference type="PANTHER" id="PTHR43180">
    <property type="entry name" value="3-OXOACYL-(ACYL-CARRIER-PROTEIN) REDUCTASE (AFU_ORTHOLOGUE AFUA_6G11210)"/>
    <property type="match status" value="1"/>
</dbReference>
<dbReference type="Proteomes" id="UP000652761">
    <property type="component" value="Unassembled WGS sequence"/>
</dbReference>
<comment type="caution">
    <text evidence="5">The sequence shown here is derived from an EMBL/GenBank/DDBJ whole genome shotgun (WGS) entry which is preliminary data.</text>
</comment>
<evidence type="ECO:0000256" key="3">
    <source>
        <dbReference type="ARBA" id="ARBA00023027"/>
    </source>
</evidence>
<dbReference type="InterPro" id="IPR002347">
    <property type="entry name" value="SDR_fam"/>
</dbReference>
<reference evidence="5" key="1">
    <citation type="submission" date="2017-07" db="EMBL/GenBank/DDBJ databases">
        <title>Taro Niue Genome Assembly and Annotation.</title>
        <authorList>
            <person name="Atibalentja N."/>
            <person name="Keating K."/>
            <person name="Fields C.J."/>
        </authorList>
    </citation>
    <scope>NUCLEOTIDE SEQUENCE</scope>
    <source>
        <strain evidence="5">Niue_2</strain>
        <tissue evidence="5">Leaf</tissue>
    </source>
</reference>
<keyword evidence="2" id="KW-0560">Oxidoreductase</keyword>